<evidence type="ECO:0000256" key="9">
    <source>
        <dbReference type="SAM" id="MobiDB-lite"/>
    </source>
</evidence>
<feature type="domain" description="Fringe-like glycosyltransferase" evidence="11">
    <location>
        <begin position="369"/>
        <end position="491"/>
    </location>
</feature>
<keyword evidence="2" id="KW-0328">Glycosyltransferase</keyword>
<evidence type="ECO:0000256" key="2">
    <source>
        <dbReference type="ARBA" id="ARBA00022676"/>
    </source>
</evidence>
<evidence type="ECO:0000256" key="8">
    <source>
        <dbReference type="ARBA" id="ARBA00037847"/>
    </source>
</evidence>
<dbReference type="Gene3D" id="3.90.550.50">
    <property type="match status" value="1"/>
</dbReference>
<reference evidence="12 13" key="1">
    <citation type="journal article" date="2018" name="Mol. Biol. Evol.">
        <title>Analysis of the draft genome of the red seaweed Gracilariopsis chorda provides insights into genome size evolution in Rhodophyta.</title>
        <authorList>
            <person name="Lee J."/>
            <person name="Yang E.C."/>
            <person name="Graf L."/>
            <person name="Yang J.H."/>
            <person name="Qiu H."/>
            <person name="Zel Zion U."/>
            <person name="Chan C.X."/>
            <person name="Stephens T.G."/>
            <person name="Weber A.P.M."/>
            <person name="Boo G.H."/>
            <person name="Boo S.M."/>
            <person name="Kim K.M."/>
            <person name="Shin Y."/>
            <person name="Jung M."/>
            <person name="Lee S.J."/>
            <person name="Yim H.S."/>
            <person name="Lee J.H."/>
            <person name="Bhattacharya D."/>
            <person name="Yoon H.S."/>
        </authorList>
    </citation>
    <scope>NUCLEOTIDE SEQUENCE [LARGE SCALE GENOMIC DNA]</scope>
    <source>
        <strain evidence="12 13">SKKU-2015</strain>
        <tissue evidence="12">Whole body</tissue>
    </source>
</reference>
<dbReference type="GO" id="GO:0016020">
    <property type="term" value="C:membrane"/>
    <property type="evidence" value="ECO:0007669"/>
    <property type="project" value="UniProtKB-SubCell"/>
</dbReference>
<dbReference type="GO" id="GO:0012505">
    <property type="term" value="C:endomembrane system"/>
    <property type="evidence" value="ECO:0007669"/>
    <property type="project" value="UniProtKB-SubCell"/>
</dbReference>
<evidence type="ECO:0000256" key="10">
    <source>
        <dbReference type="SAM" id="Phobius"/>
    </source>
</evidence>
<feature type="transmembrane region" description="Helical" evidence="10">
    <location>
        <begin position="53"/>
        <end position="75"/>
    </location>
</feature>
<evidence type="ECO:0000256" key="5">
    <source>
        <dbReference type="ARBA" id="ARBA00022968"/>
    </source>
</evidence>
<dbReference type="GO" id="GO:0016757">
    <property type="term" value="F:glycosyltransferase activity"/>
    <property type="evidence" value="ECO:0007669"/>
    <property type="project" value="UniProtKB-KW"/>
</dbReference>
<dbReference type="OrthoDB" id="3142at2759"/>
<keyword evidence="4 10" id="KW-0812">Transmembrane</keyword>
<evidence type="ECO:0000256" key="3">
    <source>
        <dbReference type="ARBA" id="ARBA00022679"/>
    </source>
</evidence>
<proteinExistence type="predicted"/>
<dbReference type="EMBL" id="NBIV01000337">
    <property type="protein sequence ID" value="PXF40236.1"/>
    <property type="molecule type" value="Genomic_DNA"/>
</dbReference>
<keyword evidence="6 10" id="KW-1133">Transmembrane helix</keyword>
<comment type="caution">
    <text evidence="12">The sequence shown here is derived from an EMBL/GenBank/DDBJ whole genome shotgun (WGS) entry which is preliminary data.</text>
</comment>
<evidence type="ECO:0000256" key="6">
    <source>
        <dbReference type="ARBA" id="ARBA00022989"/>
    </source>
</evidence>
<dbReference type="Proteomes" id="UP000247409">
    <property type="component" value="Unassembled WGS sequence"/>
</dbReference>
<dbReference type="Pfam" id="PF02434">
    <property type="entry name" value="Fringe"/>
    <property type="match status" value="1"/>
</dbReference>
<feature type="region of interest" description="Disordered" evidence="9">
    <location>
        <begin position="733"/>
        <end position="752"/>
    </location>
</feature>
<keyword evidence="3" id="KW-0808">Transferase</keyword>
<comment type="subcellular location">
    <subcellularLocation>
        <location evidence="8">Endomembrane system</location>
        <topology evidence="8">Single-pass membrane protein</topology>
    </subcellularLocation>
    <subcellularLocation>
        <location evidence="1">Membrane</location>
        <topology evidence="1">Single-pass type II membrane protein</topology>
    </subcellularLocation>
</comment>
<keyword evidence="5" id="KW-0735">Signal-anchor</keyword>
<dbReference type="InterPro" id="IPR003378">
    <property type="entry name" value="Fringe-like_glycosylTrfase"/>
</dbReference>
<dbReference type="AlphaFoldDB" id="A0A2V3IDS9"/>
<gene>
    <name evidence="12" type="ORF">BWQ96_10040</name>
</gene>
<evidence type="ECO:0000313" key="12">
    <source>
        <dbReference type="EMBL" id="PXF40236.1"/>
    </source>
</evidence>
<dbReference type="PANTHER" id="PTHR10811">
    <property type="entry name" value="FRINGE-RELATED"/>
    <property type="match status" value="1"/>
</dbReference>
<evidence type="ECO:0000256" key="7">
    <source>
        <dbReference type="ARBA" id="ARBA00023136"/>
    </source>
</evidence>
<sequence length="752" mass="85957">MVSATKQRPMQTQQVPMNRLLIVKHLRRLLRTIRTECRLFLARPLRRRPWTAPLILTILALILINPLFSLIHFYYTQLKFREPHRENHFTHRVHTFLPRPKEFEEVASRRCSWLYAEFNARDGRFVNDFLTEGRNIFEEYLRATQSTIRSFCIIAFDADPLMAKPLNNIRSQRAKRTRHFEVFPQFVPGALNASENVWFRAPKSMTEVGTRTTARSIALKDFIDGVTFRWEDSGRETPKMNLARGNGNRGSVILRFNVLTPREAYWYLDLLEASSPAGVMCSKIDRLVLNFERVDLENGKPVLDIDDRDVARDWDNLIDAPSSTALSAGNGFAGIIELAKEISARPNCRTVVHVLDESGKVAHPVIVSNRQVYYAILAGQPTFDERVGAQTETWMTAVPQDRLTIFTNIERNEDELKAARGRQVGIVQPHRPELEQRLSLMQSWSHLVRVRESWDRAMKDNADIKWLALVDDDTFVFPGGLREYLSMFDNRVMYWGGSGEQARIDNGDSGQFANWLRDLNKKYGGGHCYMQNEDVPKELAGKRIEYKVSQVLNGRRAMHKVSHMCEDAFCRLGCPAVPQGAAIVMSRSLVEALRPHIEQCELDTRQLCKNCGSQRLYMCVNRYVQGARTLLTRGVCRAPWKLEHRLNFPFALTYHGFGRYRGRFLSTSSLRGDMVELWQLGSKVEQSVRFGYLSSYLIGMQRISDLIGCHNQGRYRNGKCISESGIEMAASDGRGADEVANQHGASARNGSA</sequence>
<keyword evidence="7 10" id="KW-0472">Membrane</keyword>
<evidence type="ECO:0000256" key="1">
    <source>
        <dbReference type="ARBA" id="ARBA00004606"/>
    </source>
</evidence>
<evidence type="ECO:0000313" key="13">
    <source>
        <dbReference type="Proteomes" id="UP000247409"/>
    </source>
</evidence>
<organism evidence="12 13">
    <name type="scientific">Gracilariopsis chorda</name>
    <dbReference type="NCBI Taxonomy" id="448386"/>
    <lineage>
        <taxon>Eukaryota</taxon>
        <taxon>Rhodophyta</taxon>
        <taxon>Florideophyceae</taxon>
        <taxon>Rhodymeniophycidae</taxon>
        <taxon>Gracilariales</taxon>
        <taxon>Gracilariaceae</taxon>
        <taxon>Gracilariopsis</taxon>
    </lineage>
</organism>
<evidence type="ECO:0000259" key="11">
    <source>
        <dbReference type="Pfam" id="PF02434"/>
    </source>
</evidence>
<name>A0A2V3IDS9_9FLOR</name>
<keyword evidence="13" id="KW-1185">Reference proteome</keyword>
<accession>A0A2V3IDS9</accession>
<protein>
    <recommendedName>
        <fullName evidence="11">Fringe-like glycosyltransferase domain-containing protein</fullName>
    </recommendedName>
</protein>
<evidence type="ECO:0000256" key="4">
    <source>
        <dbReference type="ARBA" id="ARBA00022692"/>
    </source>
</evidence>